<evidence type="ECO:0000259" key="5">
    <source>
        <dbReference type="Pfam" id="PF02852"/>
    </source>
</evidence>
<dbReference type="InterPro" id="IPR004099">
    <property type="entry name" value="Pyr_nucl-diS_OxRdtase_dimer"/>
</dbReference>
<dbReference type="Gene3D" id="3.50.50.60">
    <property type="entry name" value="FAD/NAD(P)-binding domain"/>
    <property type="match status" value="2"/>
</dbReference>
<comment type="caution">
    <text evidence="7">The sequence shown here is derived from an EMBL/GenBank/DDBJ whole genome shotgun (WGS) entry which is preliminary data.</text>
</comment>
<evidence type="ECO:0000256" key="4">
    <source>
        <dbReference type="ARBA" id="ARBA00022827"/>
    </source>
</evidence>
<name>A0ABV9U3Z9_9ACTN</name>
<evidence type="ECO:0000256" key="3">
    <source>
        <dbReference type="ARBA" id="ARBA00022630"/>
    </source>
</evidence>
<dbReference type="Pfam" id="PF02852">
    <property type="entry name" value="Pyr_redox_dim"/>
    <property type="match status" value="1"/>
</dbReference>
<dbReference type="InterPro" id="IPR023753">
    <property type="entry name" value="FAD/NAD-binding_dom"/>
</dbReference>
<protein>
    <submittedName>
        <fullName evidence="7">Dihydrolipoyl dehydrogenase family protein</fullName>
        <ecNumber evidence="7">1.-.-.-</ecNumber>
    </submittedName>
</protein>
<dbReference type="PRINTS" id="PR00411">
    <property type="entry name" value="PNDRDTASEI"/>
</dbReference>
<keyword evidence="3" id="KW-0285">Flavoprotein</keyword>
<dbReference type="RefSeq" id="WP_378259742.1">
    <property type="nucleotide sequence ID" value="NZ_JBHSIT010000008.1"/>
</dbReference>
<dbReference type="Proteomes" id="UP001595872">
    <property type="component" value="Unassembled WGS sequence"/>
</dbReference>
<dbReference type="Gene3D" id="3.30.390.30">
    <property type="match status" value="1"/>
</dbReference>
<dbReference type="PIRSF" id="PIRSF000350">
    <property type="entry name" value="Mercury_reductase_MerA"/>
    <property type="match status" value="1"/>
</dbReference>
<reference evidence="8" key="1">
    <citation type="journal article" date="2019" name="Int. J. Syst. Evol. Microbiol.">
        <title>The Global Catalogue of Microorganisms (GCM) 10K type strain sequencing project: providing services to taxonomists for standard genome sequencing and annotation.</title>
        <authorList>
            <consortium name="The Broad Institute Genomics Platform"/>
            <consortium name="The Broad Institute Genome Sequencing Center for Infectious Disease"/>
            <person name="Wu L."/>
            <person name="Ma J."/>
        </authorList>
    </citation>
    <scope>NUCLEOTIDE SEQUENCE [LARGE SCALE GENOMIC DNA]</scope>
    <source>
        <strain evidence="8">KLKA75</strain>
    </source>
</reference>
<keyword evidence="8" id="KW-1185">Reference proteome</keyword>
<dbReference type="EMBL" id="JBHSIT010000008">
    <property type="protein sequence ID" value="MFC4911097.1"/>
    <property type="molecule type" value="Genomic_DNA"/>
</dbReference>
<evidence type="ECO:0000256" key="2">
    <source>
        <dbReference type="ARBA" id="ARBA00007532"/>
    </source>
</evidence>
<dbReference type="PANTHER" id="PTHR43014">
    <property type="entry name" value="MERCURIC REDUCTASE"/>
    <property type="match status" value="1"/>
</dbReference>
<comment type="cofactor">
    <cofactor evidence="1">
        <name>FAD</name>
        <dbReference type="ChEBI" id="CHEBI:57692"/>
    </cofactor>
</comment>
<keyword evidence="7" id="KW-0560">Oxidoreductase</keyword>
<dbReference type="InterPro" id="IPR016156">
    <property type="entry name" value="FAD/NAD-linked_Rdtase_dimer_sf"/>
</dbReference>
<feature type="domain" description="FAD/NAD(P)-binding" evidence="6">
    <location>
        <begin position="6"/>
        <end position="315"/>
    </location>
</feature>
<accession>A0ABV9U3Z9</accession>
<evidence type="ECO:0000256" key="1">
    <source>
        <dbReference type="ARBA" id="ARBA00001974"/>
    </source>
</evidence>
<dbReference type="InterPro" id="IPR036188">
    <property type="entry name" value="FAD/NAD-bd_sf"/>
</dbReference>
<evidence type="ECO:0000259" key="6">
    <source>
        <dbReference type="Pfam" id="PF07992"/>
    </source>
</evidence>
<evidence type="ECO:0000313" key="8">
    <source>
        <dbReference type="Proteomes" id="UP001595872"/>
    </source>
</evidence>
<feature type="domain" description="Pyridine nucleotide-disulphide oxidoreductase dimerisation" evidence="5">
    <location>
        <begin position="337"/>
        <end position="447"/>
    </location>
</feature>
<keyword evidence="4" id="KW-0274">FAD</keyword>
<dbReference type="InterPro" id="IPR001100">
    <property type="entry name" value="Pyr_nuc-diS_OxRdtase"/>
</dbReference>
<dbReference type="PANTHER" id="PTHR43014:SF2">
    <property type="entry name" value="MERCURIC REDUCTASE"/>
    <property type="match status" value="1"/>
</dbReference>
<organism evidence="7 8">
    <name type="scientific">Actinomadura gamaensis</name>
    <dbReference type="NCBI Taxonomy" id="1763541"/>
    <lineage>
        <taxon>Bacteria</taxon>
        <taxon>Bacillati</taxon>
        <taxon>Actinomycetota</taxon>
        <taxon>Actinomycetes</taxon>
        <taxon>Streptosporangiales</taxon>
        <taxon>Thermomonosporaceae</taxon>
        <taxon>Actinomadura</taxon>
    </lineage>
</organism>
<gene>
    <name evidence="7" type="ORF">ACFPCY_27575</name>
</gene>
<evidence type="ECO:0000313" key="7">
    <source>
        <dbReference type="EMBL" id="MFC4911097.1"/>
    </source>
</evidence>
<dbReference type="SUPFAM" id="SSF51905">
    <property type="entry name" value="FAD/NAD(P)-binding domain"/>
    <property type="match status" value="1"/>
</dbReference>
<dbReference type="Pfam" id="PF07992">
    <property type="entry name" value="Pyr_redox_2"/>
    <property type="match status" value="1"/>
</dbReference>
<dbReference type="GO" id="GO:0016491">
    <property type="term" value="F:oxidoreductase activity"/>
    <property type="evidence" value="ECO:0007669"/>
    <property type="project" value="UniProtKB-KW"/>
</dbReference>
<sequence length="452" mass="47692">MSESVDVVVIGTGPGGEDAAGRLAEAGLSVVAVESRLVGGECPYYACVPTKIMARASDLLAEARRASGRAGTTTVKPDWTPVEARISDEATDHWDDQAAVERLEGKGVRVVKGHGRITGRGEVTVDGRVFRASRGILLNTGTSPSAPPVDGLADLPYWTNRDVVRATGAPKSLLVLGGGVVGVELAQIFARFGTRVTIVEVAERLLAMDEPESSELIEDVFTDQGITVRTGAKVTSASYDGTSFTLSLPDGDLTADRLLVAAGRRPNIRDLGLDHYDVDETARALPVDDRLRVTDGLWAIGDITGKGAFTHMSMYQSAIAVRSILGEDGPAASYHAVPRVTFTDPEIGAVGLTEKQARDEGLNVRIGKTRIPESTRGWIHGSPGNEGFIKLVEDADKGILVGATAAGPYGGEILGALATAVHARVPTETLRTMIYAYPTFHRAIESALADLG</sequence>
<dbReference type="SUPFAM" id="SSF55424">
    <property type="entry name" value="FAD/NAD-linked reductases, dimerisation (C-terminal) domain"/>
    <property type="match status" value="1"/>
</dbReference>
<comment type="similarity">
    <text evidence="2">Belongs to the class-I pyridine nucleotide-disulfide oxidoreductase family.</text>
</comment>
<proteinExistence type="inferred from homology"/>
<dbReference type="EC" id="1.-.-.-" evidence="7"/>
<dbReference type="PRINTS" id="PR00368">
    <property type="entry name" value="FADPNR"/>
</dbReference>